<organism evidence="1 2">
    <name type="scientific">Streptomyces harbinensis</name>
    <dbReference type="NCBI Taxonomy" id="1176198"/>
    <lineage>
        <taxon>Bacteria</taxon>
        <taxon>Bacillati</taxon>
        <taxon>Actinomycetota</taxon>
        <taxon>Actinomycetes</taxon>
        <taxon>Kitasatosporales</taxon>
        <taxon>Streptomycetaceae</taxon>
        <taxon>Streptomyces</taxon>
    </lineage>
</organism>
<dbReference type="STRING" id="1176198.SAMN05444716_105540"/>
<name>A0A1I6UFP6_9ACTN</name>
<evidence type="ECO:0000313" key="2">
    <source>
        <dbReference type="Proteomes" id="UP000198873"/>
    </source>
</evidence>
<sequence length="207" mass="21994">MPARLIWLTVWPTFWICDGTNAIRKFSDMSQTADLPSWMPSPEYGVSRVPCGPYFGAVLVPRSVGELLLMAMPTRLVRGVIADTLLDALVWLVPPGSLWPGEVPGAELVPAVHLPPAAWRSRRPVRWVVAPRGDCLTDPAALSAALLAHARADAGRCAACGGVPDYPAVLTGTAADGRMVSVTSCQVHVDELTVALGYAAEVARESA</sequence>
<dbReference type="AlphaFoldDB" id="A0A1I6UFP6"/>
<protein>
    <submittedName>
        <fullName evidence="1">Uncharacterized protein</fullName>
    </submittedName>
</protein>
<dbReference type="Proteomes" id="UP000198873">
    <property type="component" value="Unassembled WGS sequence"/>
</dbReference>
<reference evidence="2" key="1">
    <citation type="submission" date="2016-10" db="EMBL/GenBank/DDBJ databases">
        <authorList>
            <person name="Varghese N."/>
            <person name="Submissions S."/>
        </authorList>
    </citation>
    <scope>NUCLEOTIDE SEQUENCE [LARGE SCALE GENOMIC DNA]</scope>
    <source>
        <strain evidence="2">CGMCC 4.7047</strain>
    </source>
</reference>
<dbReference type="EMBL" id="FPAB01000005">
    <property type="protein sequence ID" value="SFT00296.1"/>
    <property type="molecule type" value="Genomic_DNA"/>
</dbReference>
<keyword evidence="2" id="KW-1185">Reference proteome</keyword>
<gene>
    <name evidence="1" type="ORF">SAMN05444716_105540</name>
</gene>
<proteinExistence type="predicted"/>
<accession>A0A1I6UFP6</accession>
<evidence type="ECO:0000313" key="1">
    <source>
        <dbReference type="EMBL" id="SFT00296.1"/>
    </source>
</evidence>